<gene>
    <name evidence="3" type="ORF">DEB45_09510</name>
</gene>
<comment type="caution">
    <text evidence="3">The sequence shown here is derived from an EMBL/GenBank/DDBJ whole genome shotgun (WGS) entry which is preliminary data.</text>
</comment>
<feature type="signal peptide" evidence="1">
    <location>
        <begin position="1"/>
        <end position="20"/>
    </location>
</feature>
<accession>A0A358DZ85</accession>
<evidence type="ECO:0000259" key="2">
    <source>
        <dbReference type="Pfam" id="PF06586"/>
    </source>
</evidence>
<organism evidence="3 4">
    <name type="scientific">Alteromonas australica</name>
    <dbReference type="NCBI Taxonomy" id="589873"/>
    <lineage>
        <taxon>Bacteria</taxon>
        <taxon>Pseudomonadati</taxon>
        <taxon>Pseudomonadota</taxon>
        <taxon>Gammaproteobacteria</taxon>
        <taxon>Alteromonadales</taxon>
        <taxon>Alteromonadaceae</taxon>
        <taxon>Alteromonas/Salinimonas group</taxon>
        <taxon>Alteromonas</taxon>
    </lineage>
</organism>
<dbReference type="Proteomes" id="UP000264779">
    <property type="component" value="Unassembled WGS sequence"/>
</dbReference>
<sequence>MKSKLPLLSLLACTCVSVHAADSVVHPETSTTISLSSQNPNRLNCTEGDINDMAFPEDYPLTARAKGGNLYLSYKKLQQPDGSIKTVTETHTLHVICDGAVYTMVVNPVEGQGKTVRLGDPVAQQLRANTRLLREKSEDEIIADLLVAAYHNELPPNYTVTPSNKSLPHVIAGLTFNEVRHVSLNGIGLTLKEYVIVGSPGSIVPPNMIIAQGSHFSERLRGVSVKPERLREDGTSRMFVLESKL</sequence>
<name>A0A358DZ85_9ALTE</name>
<dbReference type="RefSeq" id="WP_273016208.1">
    <property type="nucleotide sequence ID" value="NZ_CALBIY010000041.1"/>
</dbReference>
<reference evidence="3 4" key="1">
    <citation type="journal article" date="2018" name="Nat. Biotechnol.">
        <title>A standardized bacterial taxonomy based on genome phylogeny substantially revises the tree of life.</title>
        <authorList>
            <person name="Parks D.H."/>
            <person name="Chuvochina M."/>
            <person name="Waite D.W."/>
            <person name="Rinke C."/>
            <person name="Skarshewski A."/>
            <person name="Chaumeil P.A."/>
            <person name="Hugenholtz P."/>
        </authorList>
    </citation>
    <scope>NUCLEOTIDE SEQUENCE [LARGE SCALE GENOMIC DNA]</scope>
    <source>
        <strain evidence="3">UBA11621</strain>
    </source>
</reference>
<dbReference type="EMBL" id="DONK01000137">
    <property type="protein sequence ID" value="HBU51487.1"/>
    <property type="molecule type" value="Genomic_DNA"/>
</dbReference>
<evidence type="ECO:0000256" key="1">
    <source>
        <dbReference type="SAM" id="SignalP"/>
    </source>
</evidence>
<dbReference type="Pfam" id="PF06586">
    <property type="entry name" value="TraK_N"/>
    <property type="match status" value="1"/>
</dbReference>
<keyword evidence="1" id="KW-0732">Signal</keyword>
<protein>
    <recommendedName>
        <fullName evidence="2">TraK N-terminal domain-containing protein</fullName>
    </recommendedName>
</protein>
<feature type="chain" id="PRO_5016758587" description="TraK N-terminal domain-containing protein" evidence="1">
    <location>
        <begin position="21"/>
        <end position="245"/>
    </location>
</feature>
<evidence type="ECO:0000313" key="3">
    <source>
        <dbReference type="EMBL" id="HBU51487.1"/>
    </source>
</evidence>
<dbReference type="AlphaFoldDB" id="A0A358DZ85"/>
<feature type="domain" description="TraK N-terminal" evidence="2">
    <location>
        <begin position="25"/>
        <end position="118"/>
    </location>
</feature>
<evidence type="ECO:0000313" key="4">
    <source>
        <dbReference type="Proteomes" id="UP000264779"/>
    </source>
</evidence>
<dbReference type="InterPro" id="IPR010563">
    <property type="entry name" value="TraK_N"/>
</dbReference>
<proteinExistence type="predicted"/>